<sequence>MPDDLSNKWLNSTPTLTWKERWRKLWEAGGTPRVTLWLWNLLCRAFFTGERAEKMQVANEPCCRSKTTSKTISHLFYECRKSQSRWQLLRANARASHASFCASHGLLELIDEAIKAKKDGGAFVFIFYSLTSAIWKDRNATFFRNKQQETPLLISLEATRAELEGSLNKVAFATRWQRSQKAMKELNQLIAYTKKEPPQRTRDPSTSNGILQHLITTGAQDQPLQSGSMRDSALTNGENNSPEVTAMNSRFNAGRTSS</sequence>
<evidence type="ECO:0000313" key="4">
    <source>
        <dbReference type="Proteomes" id="UP001605036"/>
    </source>
</evidence>
<evidence type="ECO:0000313" key="3">
    <source>
        <dbReference type="EMBL" id="KAL2620614.1"/>
    </source>
</evidence>
<organism evidence="3 4">
    <name type="scientific">Riccia fluitans</name>
    <dbReference type="NCBI Taxonomy" id="41844"/>
    <lineage>
        <taxon>Eukaryota</taxon>
        <taxon>Viridiplantae</taxon>
        <taxon>Streptophyta</taxon>
        <taxon>Embryophyta</taxon>
        <taxon>Marchantiophyta</taxon>
        <taxon>Marchantiopsida</taxon>
        <taxon>Marchantiidae</taxon>
        <taxon>Marchantiales</taxon>
        <taxon>Ricciaceae</taxon>
        <taxon>Riccia</taxon>
    </lineage>
</organism>
<reference evidence="3 4" key="1">
    <citation type="submission" date="2024-09" db="EMBL/GenBank/DDBJ databases">
        <title>Chromosome-scale assembly of Riccia fluitans.</title>
        <authorList>
            <person name="Paukszto L."/>
            <person name="Sawicki J."/>
            <person name="Karawczyk K."/>
            <person name="Piernik-Szablinska J."/>
            <person name="Szczecinska M."/>
            <person name="Mazdziarz M."/>
        </authorList>
    </citation>
    <scope>NUCLEOTIDE SEQUENCE [LARGE SCALE GENOMIC DNA]</scope>
    <source>
        <strain evidence="3">Rf_01</strain>
        <tissue evidence="3">Aerial parts of the thallus</tissue>
    </source>
</reference>
<comment type="caution">
    <text evidence="3">The sequence shown here is derived from an EMBL/GenBank/DDBJ whole genome shotgun (WGS) entry which is preliminary data.</text>
</comment>
<dbReference type="AlphaFoldDB" id="A0ABD1Y5L8"/>
<dbReference type="Proteomes" id="UP001605036">
    <property type="component" value="Unassembled WGS sequence"/>
</dbReference>
<dbReference type="InterPro" id="IPR026960">
    <property type="entry name" value="RVT-Znf"/>
</dbReference>
<evidence type="ECO:0000259" key="2">
    <source>
        <dbReference type="Pfam" id="PF13966"/>
    </source>
</evidence>
<dbReference type="Pfam" id="PF13966">
    <property type="entry name" value="zf-RVT"/>
    <property type="match status" value="1"/>
</dbReference>
<dbReference type="EMBL" id="JBHFFA010000006">
    <property type="protein sequence ID" value="KAL2620614.1"/>
    <property type="molecule type" value="Genomic_DNA"/>
</dbReference>
<evidence type="ECO:0000256" key="1">
    <source>
        <dbReference type="SAM" id="MobiDB-lite"/>
    </source>
</evidence>
<proteinExistence type="predicted"/>
<protein>
    <recommendedName>
        <fullName evidence="2">Reverse transcriptase zinc-binding domain-containing protein</fullName>
    </recommendedName>
</protein>
<accession>A0ABD1Y5L8</accession>
<gene>
    <name evidence="3" type="ORF">R1flu_000819</name>
</gene>
<keyword evidence="4" id="KW-1185">Reference proteome</keyword>
<feature type="domain" description="Reverse transcriptase zinc-binding" evidence="2">
    <location>
        <begin position="19"/>
        <end position="86"/>
    </location>
</feature>
<feature type="region of interest" description="Disordered" evidence="1">
    <location>
        <begin position="217"/>
        <end position="258"/>
    </location>
</feature>
<name>A0ABD1Y5L8_9MARC</name>